<dbReference type="EMBL" id="BARS01009154">
    <property type="protein sequence ID" value="GAF70585.1"/>
    <property type="molecule type" value="Genomic_DNA"/>
</dbReference>
<organism evidence="3">
    <name type="scientific">marine sediment metagenome</name>
    <dbReference type="NCBI Taxonomy" id="412755"/>
    <lineage>
        <taxon>unclassified sequences</taxon>
        <taxon>metagenomes</taxon>
        <taxon>ecological metagenomes</taxon>
    </lineage>
</organism>
<evidence type="ECO:0000256" key="1">
    <source>
        <dbReference type="SAM" id="MobiDB-lite"/>
    </source>
</evidence>
<name>X0T3G9_9ZZZZ</name>
<comment type="caution">
    <text evidence="3">The sequence shown here is derived from an EMBL/GenBank/DDBJ whole genome shotgun (WGS) entry which is preliminary data.</text>
</comment>
<dbReference type="Gene3D" id="1.10.30.50">
    <property type="match status" value="1"/>
</dbReference>
<proteinExistence type="predicted"/>
<feature type="region of interest" description="Disordered" evidence="1">
    <location>
        <begin position="82"/>
        <end position="115"/>
    </location>
</feature>
<dbReference type="InterPro" id="IPR003611">
    <property type="entry name" value="NUMOD3"/>
</dbReference>
<gene>
    <name evidence="3" type="ORF">S01H1_17271</name>
</gene>
<protein>
    <recommendedName>
        <fullName evidence="2">Nuclease associated modular domain-containing protein</fullName>
    </recommendedName>
</protein>
<dbReference type="Pfam" id="PF07460">
    <property type="entry name" value="NUMOD3"/>
    <property type="match status" value="1"/>
</dbReference>
<dbReference type="GO" id="GO:0003677">
    <property type="term" value="F:DNA binding"/>
    <property type="evidence" value="ECO:0007669"/>
    <property type="project" value="InterPro"/>
</dbReference>
<evidence type="ECO:0000313" key="3">
    <source>
        <dbReference type="EMBL" id="GAF70585.1"/>
    </source>
</evidence>
<accession>X0T3G9</accession>
<feature type="domain" description="Nuclease associated modular" evidence="2">
    <location>
        <begin position="160"/>
        <end position="181"/>
    </location>
</feature>
<evidence type="ECO:0000259" key="2">
    <source>
        <dbReference type="Pfam" id="PF07460"/>
    </source>
</evidence>
<reference evidence="3" key="1">
    <citation type="journal article" date="2014" name="Front. Microbiol.">
        <title>High frequency of phylogenetically diverse reductive dehalogenase-homologous genes in deep subseafloor sedimentary metagenomes.</title>
        <authorList>
            <person name="Kawai M."/>
            <person name="Futagami T."/>
            <person name="Toyoda A."/>
            <person name="Takaki Y."/>
            <person name="Nishi S."/>
            <person name="Hori S."/>
            <person name="Arai W."/>
            <person name="Tsubouchi T."/>
            <person name="Morono Y."/>
            <person name="Uchiyama I."/>
            <person name="Ito T."/>
            <person name="Fujiyama A."/>
            <person name="Inagaki F."/>
            <person name="Takami H."/>
        </authorList>
    </citation>
    <scope>NUCLEOTIDE SEQUENCE</scope>
    <source>
        <strain evidence="3">Expedition CK06-06</strain>
    </source>
</reference>
<sequence>NIYYCILMQVNNKLFCITCGLVVDRSSHTIAYYWCSLDCFLKKPRKDFILSLCQTCREPMVHEIKWDRMFCSPKCRRATKETKRKQSKVQTKRYEDPEARQKTSEATRESMTEEVRKKMNEANIKRFEDPKERQKLRETQLKRYEDPEERRKTGEAISKSMTKEVRKKISKATSGENNPMYKDGRSFFYGPNWVKQQDTCRERDDNICQLCSKTKVEHIHNNSLGKPTPHNMIIHHIIFFEEFGEENYKKANKLTNIICLCMSCHSSIHHNLQFYTEHTQKLQELANKSTKRFLEEGQLLKTIKTAK</sequence>
<feature type="non-terminal residue" evidence="3">
    <location>
        <position position="1"/>
    </location>
</feature>
<feature type="compositionally biased region" description="Basic and acidic residues" evidence="1">
    <location>
        <begin position="92"/>
        <end position="115"/>
    </location>
</feature>
<feature type="compositionally biased region" description="Basic residues" evidence="1">
    <location>
        <begin position="82"/>
        <end position="91"/>
    </location>
</feature>
<dbReference type="AlphaFoldDB" id="X0T3G9"/>